<keyword evidence="2" id="KW-0472">Membrane</keyword>
<evidence type="ECO:0000313" key="4">
    <source>
        <dbReference type="Proteomes" id="UP000186235"/>
    </source>
</evidence>
<dbReference type="AlphaFoldDB" id="A0A1N6T2H8"/>
<accession>A0A1N6T2H8</accession>
<keyword evidence="2" id="KW-1133">Transmembrane helix</keyword>
<name>A0A1N6T2H8_9MICO</name>
<dbReference type="RefSeq" id="WP_076405229.1">
    <property type="nucleotide sequence ID" value="NZ_FTMI01000004.1"/>
</dbReference>
<reference evidence="4" key="1">
    <citation type="submission" date="2017-01" db="EMBL/GenBank/DDBJ databases">
        <authorList>
            <person name="Varghese N."/>
            <person name="Submissions S."/>
        </authorList>
    </citation>
    <scope>NUCLEOTIDE SEQUENCE [LARGE SCALE GENOMIC DNA]</scope>
    <source>
        <strain evidence="4">3bp</strain>
    </source>
</reference>
<evidence type="ECO:0000256" key="2">
    <source>
        <dbReference type="SAM" id="Phobius"/>
    </source>
</evidence>
<feature type="region of interest" description="Disordered" evidence="1">
    <location>
        <begin position="1"/>
        <end position="21"/>
    </location>
</feature>
<proteinExistence type="predicted"/>
<feature type="transmembrane region" description="Helical" evidence="2">
    <location>
        <begin position="27"/>
        <end position="46"/>
    </location>
</feature>
<keyword evidence="4" id="KW-1185">Reference proteome</keyword>
<evidence type="ECO:0000256" key="1">
    <source>
        <dbReference type="SAM" id="MobiDB-lite"/>
    </source>
</evidence>
<keyword evidence="2" id="KW-0812">Transmembrane</keyword>
<sequence>MTTTQPPRSPDAPAPGRVRRRRRPLRTAVTLVTVAAVGVGAVVVALNRLDDATPVAERCAATADGRTWYLSVTQADNAALISGAAVRRGLPARAATIGLATALQESRLVNIDYGDRDSVGLFQQRPSQGWGTVAEIMDPVYSTNTFYDVLETVEGYEGMEVTVAAQTVQRSAFPDAYAQHEPRSRAWASALTGWSPASLTCDLAAVPAEEVPADGDPAEPFRERAARDLGDAVRVASSDGGDGGLVVVDASALPGAAEDGDVERSAWAVAQWAVATADATNVVAVEVGDRRWSRDGSTWTTLDPADLAPLEPGTLRVHVAVPDAS</sequence>
<dbReference type="EMBL" id="FTMI01000004">
    <property type="protein sequence ID" value="SIQ47571.1"/>
    <property type="molecule type" value="Genomic_DNA"/>
</dbReference>
<organism evidence="3 4">
    <name type="scientific">Cellulosimicrobium aquatile</name>
    <dbReference type="NCBI Taxonomy" id="1612203"/>
    <lineage>
        <taxon>Bacteria</taxon>
        <taxon>Bacillati</taxon>
        <taxon>Actinomycetota</taxon>
        <taxon>Actinomycetes</taxon>
        <taxon>Micrococcales</taxon>
        <taxon>Promicromonosporaceae</taxon>
        <taxon>Cellulosimicrobium</taxon>
    </lineage>
</organism>
<evidence type="ECO:0000313" key="3">
    <source>
        <dbReference type="EMBL" id="SIQ47571.1"/>
    </source>
</evidence>
<dbReference type="Proteomes" id="UP000186235">
    <property type="component" value="Unassembled WGS sequence"/>
</dbReference>
<gene>
    <name evidence="3" type="ORF">SAMN05518682_2653</name>
</gene>
<protein>
    <submittedName>
        <fullName evidence="3">Uncharacterized protein</fullName>
    </submittedName>
</protein>